<evidence type="ECO:0000313" key="2">
    <source>
        <dbReference type="EMBL" id="MCD5310770.1"/>
    </source>
</evidence>
<sequence length="351" mass="38500">MTEMKTKTLRSGSNTLEVSALALGVMYLGVKLDKNESYAQMDRYFEAGGRFFDTANNYGTWTEKELGTRSGDSERMLGSWIADRGVADEVVVATKCGADRLDQSKIILGEAPTNFEGLSPEVVRTQVQISLERLGLSRIGVYYGHVDDRRLPITEIADAFSALVDEGLVGIPGISNTATWRLAVAREHSRAHQRPQFGVWQQEHSLYWPRPGRPSTYRVDPDAIDYATEESDLTIVSYSPNQQGQLVRPWMPLPDPYDHPGSLDRLRMAHRIAHELGVTANQVTLAWHLAGPASRIERPAGSDVAALSELPVRRASVIPLVGASSVAQLDESLGALTVELSPEHLALLDGA</sequence>
<accession>A0A9X1NBS2</accession>
<comment type="caution">
    <text evidence="2">The sequence shown here is derived from an EMBL/GenBank/DDBJ whole genome shotgun (WGS) entry which is preliminary data.</text>
</comment>
<keyword evidence="3" id="KW-1185">Reference proteome</keyword>
<protein>
    <submittedName>
        <fullName evidence="2">Aldo/keto reductase</fullName>
    </submittedName>
</protein>
<dbReference type="Gene3D" id="3.20.20.100">
    <property type="entry name" value="NADP-dependent oxidoreductase domain"/>
    <property type="match status" value="1"/>
</dbReference>
<dbReference type="AlphaFoldDB" id="A0A9X1NBS2"/>
<proteinExistence type="predicted"/>
<dbReference type="InterPro" id="IPR036812">
    <property type="entry name" value="NAD(P)_OxRdtase_dom_sf"/>
</dbReference>
<dbReference type="PANTHER" id="PTHR43364:SF6">
    <property type="entry name" value="OXIDOREDUCTASE-RELATED"/>
    <property type="match status" value="1"/>
</dbReference>
<dbReference type="Pfam" id="PF00248">
    <property type="entry name" value="Aldo_ket_red"/>
    <property type="match status" value="1"/>
</dbReference>
<gene>
    <name evidence="2" type="ORF">LR394_07685</name>
</gene>
<dbReference type="InterPro" id="IPR023210">
    <property type="entry name" value="NADP_OxRdtase_dom"/>
</dbReference>
<evidence type="ECO:0000259" key="1">
    <source>
        <dbReference type="Pfam" id="PF00248"/>
    </source>
</evidence>
<name>A0A9X1NBS2_9ACTN</name>
<dbReference type="RefSeq" id="WP_231439946.1">
    <property type="nucleotide sequence ID" value="NZ_JAJOMB010000003.1"/>
</dbReference>
<dbReference type="PANTHER" id="PTHR43364">
    <property type="entry name" value="NADH-SPECIFIC METHYLGLYOXAL REDUCTASE-RELATED"/>
    <property type="match status" value="1"/>
</dbReference>
<dbReference type="GO" id="GO:0005829">
    <property type="term" value="C:cytosol"/>
    <property type="evidence" value="ECO:0007669"/>
    <property type="project" value="TreeGrafter"/>
</dbReference>
<dbReference type="Proteomes" id="UP001138997">
    <property type="component" value="Unassembled WGS sequence"/>
</dbReference>
<dbReference type="EMBL" id="JAJOMB010000003">
    <property type="protein sequence ID" value="MCD5310770.1"/>
    <property type="molecule type" value="Genomic_DNA"/>
</dbReference>
<dbReference type="InterPro" id="IPR050523">
    <property type="entry name" value="AKR_Detox_Biosynth"/>
</dbReference>
<reference evidence="2" key="1">
    <citation type="submission" date="2021-11" db="EMBL/GenBank/DDBJ databases">
        <title>Streptomyces corallinus and Kineosporia corallina sp. nov., two new coral-derived marine actinobacteria.</title>
        <authorList>
            <person name="Buangrab K."/>
            <person name="Sutthacheep M."/>
            <person name="Yeemin T."/>
            <person name="Harunari E."/>
            <person name="Igarashi Y."/>
            <person name="Sripreechasak P."/>
            <person name="Kanchanasin P."/>
            <person name="Tanasupawat S."/>
            <person name="Phongsopitanun W."/>
        </authorList>
    </citation>
    <scope>NUCLEOTIDE SEQUENCE</scope>
    <source>
        <strain evidence="2">JCM 31032</strain>
    </source>
</reference>
<feature type="domain" description="NADP-dependent oxidoreductase" evidence="1">
    <location>
        <begin position="21"/>
        <end position="350"/>
    </location>
</feature>
<organism evidence="2 3">
    <name type="scientific">Kineosporia babensis</name>
    <dbReference type="NCBI Taxonomy" id="499548"/>
    <lineage>
        <taxon>Bacteria</taxon>
        <taxon>Bacillati</taxon>
        <taxon>Actinomycetota</taxon>
        <taxon>Actinomycetes</taxon>
        <taxon>Kineosporiales</taxon>
        <taxon>Kineosporiaceae</taxon>
        <taxon>Kineosporia</taxon>
    </lineage>
</organism>
<evidence type="ECO:0000313" key="3">
    <source>
        <dbReference type="Proteomes" id="UP001138997"/>
    </source>
</evidence>
<dbReference type="SUPFAM" id="SSF51430">
    <property type="entry name" value="NAD(P)-linked oxidoreductase"/>
    <property type="match status" value="1"/>
</dbReference>